<dbReference type="AlphaFoldDB" id="A0A117KVX6"/>
<evidence type="ECO:0000313" key="6">
    <source>
        <dbReference type="EMBL" id="HBT48426.1"/>
    </source>
</evidence>
<evidence type="ECO:0000256" key="3">
    <source>
        <dbReference type="SAM" id="Phobius"/>
    </source>
</evidence>
<comment type="caution">
    <text evidence="6">The sequence shown here is derived from an EMBL/GenBank/DDBJ whole genome shotgun (WGS) entry which is preliminary data.</text>
</comment>
<dbReference type="Pfam" id="PF14257">
    <property type="entry name" value="DUF4349"/>
    <property type="match status" value="1"/>
</dbReference>
<sequence length="265" mass="30532">MDCKRALELMQAYFDNELGEKEKEKLEEHLRTCESCRREFLMQKRIIENLKLLPLEDVPESFNESLREKIAKLKKKRENRRKSFLAGILAASLLLMTMFLVHAFDINLGKYKGPSSDILQMAGAESAEGKGLERKLPANVSRKITKIAYIDMEVSNLTEESEKIVKIVKGEGGHVESYSKKEREVKLTLKVKEESFERVISELKETGKFTKLQIATKEVEQPVNWATIDLLIKERNDFKPIVVIILGLLGVIFGAYKGYIYFKRR</sequence>
<feature type="domain" description="Putative zinc-finger" evidence="4">
    <location>
        <begin position="3"/>
        <end position="37"/>
    </location>
</feature>
<accession>A0A117KVX6</accession>
<dbReference type="InterPro" id="IPR025645">
    <property type="entry name" value="DUF4349"/>
</dbReference>
<feature type="transmembrane region" description="Helical" evidence="3">
    <location>
        <begin position="84"/>
        <end position="104"/>
    </location>
</feature>
<gene>
    <name evidence="6" type="ORF">DEA61_00870</name>
</gene>
<evidence type="ECO:0000256" key="2">
    <source>
        <dbReference type="ARBA" id="ARBA00024438"/>
    </source>
</evidence>
<dbReference type="Gene3D" id="1.10.10.1320">
    <property type="entry name" value="Anti-sigma factor, zinc-finger domain"/>
    <property type="match status" value="1"/>
</dbReference>
<dbReference type="Proteomes" id="UP000264445">
    <property type="component" value="Unassembled WGS sequence"/>
</dbReference>
<dbReference type="RefSeq" id="WP_278428537.1">
    <property type="nucleotide sequence ID" value="NZ_DOLB01000019.1"/>
</dbReference>
<keyword evidence="3" id="KW-0812">Transmembrane</keyword>
<evidence type="ECO:0000313" key="7">
    <source>
        <dbReference type="Proteomes" id="UP000264445"/>
    </source>
</evidence>
<evidence type="ECO:0000256" key="1">
    <source>
        <dbReference type="ARBA" id="ARBA00024353"/>
    </source>
</evidence>
<comment type="similarity">
    <text evidence="1">Belongs to the zinc-associated anti-sigma factor (ZAS) superfamily. Anti-sigma-W factor family.</text>
</comment>
<keyword evidence="3" id="KW-1133">Transmembrane helix</keyword>
<dbReference type="InterPro" id="IPR041916">
    <property type="entry name" value="Anti_sigma_zinc_sf"/>
</dbReference>
<feature type="domain" description="DUF4349" evidence="5">
    <location>
        <begin position="142"/>
        <end position="219"/>
    </location>
</feature>
<dbReference type="EMBL" id="DOLB01000019">
    <property type="protein sequence ID" value="HBT48426.1"/>
    <property type="molecule type" value="Genomic_DNA"/>
</dbReference>
<name>A0A117KVX6_9THEO</name>
<dbReference type="InterPro" id="IPR027383">
    <property type="entry name" value="Znf_put"/>
</dbReference>
<organism evidence="6 7">
    <name type="scientific">Caldanaerobacter subterraneus</name>
    <dbReference type="NCBI Taxonomy" id="911092"/>
    <lineage>
        <taxon>Bacteria</taxon>
        <taxon>Bacillati</taxon>
        <taxon>Bacillota</taxon>
        <taxon>Clostridia</taxon>
        <taxon>Thermoanaerobacterales</taxon>
        <taxon>Thermoanaerobacteraceae</taxon>
        <taxon>Caldanaerobacter</taxon>
    </lineage>
</organism>
<feature type="transmembrane region" description="Helical" evidence="3">
    <location>
        <begin position="241"/>
        <end position="262"/>
    </location>
</feature>
<reference evidence="6 7" key="1">
    <citation type="journal article" date="2018" name="Nat. Biotechnol.">
        <title>A standardized bacterial taxonomy based on genome phylogeny substantially revises the tree of life.</title>
        <authorList>
            <person name="Parks D.H."/>
            <person name="Chuvochina M."/>
            <person name="Waite D.W."/>
            <person name="Rinke C."/>
            <person name="Skarshewski A."/>
            <person name="Chaumeil P.A."/>
            <person name="Hugenholtz P."/>
        </authorList>
    </citation>
    <scope>NUCLEOTIDE SEQUENCE [LARGE SCALE GENOMIC DNA]</scope>
    <source>
        <strain evidence="6">UBA12544</strain>
    </source>
</reference>
<dbReference type="Pfam" id="PF13490">
    <property type="entry name" value="zf-HC2"/>
    <property type="match status" value="1"/>
</dbReference>
<evidence type="ECO:0000259" key="4">
    <source>
        <dbReference type="Pfam" id="PF13490"/>
    </source>
</evidence>
<proteinExistence type="inferred from homology"/>
<keyword evidence="3" id="KW-0472">Membrane</keyword>
<evidence type="ECO:0000259" key="5">
    <source>
        <dbReference type="Pfam" id="PF14257"/>
    </source>
</evidence>
<protein>
    <recommendedName>
        <fullName evidence="2">Anti-sigma-W factor RsiW</fullName>
    </recommendedName>
</protein>